<keyword evidence="1" id="KW-0479">Metal-binding</keyword>
<dbReference type="STRING" id="45068.Llon_1322"/>
<dbReference type="Pfam" id="PF05275">
    <property type="entry name" value="CopB"/>
    <property type="match status" value="1"/>
</dbReference>
<dbReference type="InterPro" id="IPR045087">
    <property type="entry name" value="Cu-oxidase_fam"/>
</dbReference>
<evidence type="ECO:0000313" key="7">
    <source>
        <dbReference type="EMBL" id="KTD21224.1"/>
    </source>
</evidence>
<reference evidence="7 8" key="1">
    <citation type="submission" date="2015-11" db="EMBL/GenBank/DDBJ databases">
        <title>Genomic analysis of 38 Legionella species identifies large and diverse effector repertoires.</title>
        <authorList>
            <person name="Burstein D."/>
            <person name="Amaro F."/>
            <person name="Zusman T."/>
            <person name="Lifshitz Z."/>
            <person name="Cohen O."/>
            <person name="Gilbert J.A."/>
            <person name="Pupko T."/>
            <person name="Shuman H.A."/>
            <person name="Segal G."/>
        </authorList>
    </citation>
    <scope>NUCLEOTIDE SEQUENCE [LARGE SCALE GENOMIC DNA]</scope>
    <source>
        <strain evidence="7 8">ATCC 49505</strain>
    </source>
</reference>
<keyword evidence="8" id="KW-1185">Reference proteome</keyword>
<dbReference type="EMBL" id="LNYK01000016">
    <property type="protein sequence ID" value="KTD21224.1"/>
    <property type="molecule type" value="Genomic_DNA"/>
</dbReference>
<dbReference type="InterPro" id="IPR001117">
    <property type="entry name" value="Cu-oxidase_2nd"/>
</dbReference>
<protein>
    <submittedName>
        <fullName evidence="7">Multicopper oxidase</fullName>
        <ecNumber evidence="7">1.10.3.3</ecNumber>
    </submittedName>
</protein>
<name>A0A0W0VMB2_9GAMM</name>
<evidence type="ECO:0000259" key="5">
    <source>
        <dbReference type="Pfam" id="PF07731"/>
    </source>
</evidence>
<gene>
    <name evidence="7" type="ORF">Llon_1322</name>
</gene>
<dbReference type="EC" id="1.10.3.3" evidence="7"/>
<dbReference type="GO" id="GO:0009279">
    <property type="term" value="C:cell outer membrane"/>
    <property type="evidence" value="ECO:0007669"/>
    <property type="project" value="InterPro"/>
</dbReference>
<dbReference type="Pfam" id="PF07732">
    <property type="entry name" value="Cu-oxidase_3"/>
    <property type="match status" value="1"/>
</dbReference>
<accession>A0A0W0VMB2</accession>
<dbReference type="PROSITE" id="PS00079">
    <property type="entry name" value="MULTICOPPER_OXIDASE1"/>
    <property type="match status" value="1"/>
</dbReference>
<dbReference type="PANTHER" id="PTHR11709:SF394">
    <property type="entry name" value="FI03373P-RELATED"/>
    <property type="match status" value="1"/>
</dbReference>
<dbReference type="GO" id="GO:0006878">
    <property type="term" value="P:intracellular copper ion homeostasis"/>
    <property type="evidence" value="ECO:0007669"/>
    <property type="project" value="InterPro"/>
</dbReference>
<feature type="domain" description="Plastocyanin-like" evidence="4">
    <location>
        <begin position="271"/>
        <end position="367"/>
    </location>
</feature>
<feature type="domain" description="Plastocyanin-like" evidence="6">
    <location>
        <begin position="74"/>
        <end position="186"/>
    </location>
</feature>
<dbReference type="Pfam" id="PF07731">
    <property type="entry name" value="Cu-oxidase_2"/>
    <property type="match status" value="1"/>
</dbReference>
<evidence type="ECO:0000256" key="1">
    <source>
        <dbReference type="ARBA" id="ARBA00022723"/>
    </source>
</evidence>
<dbReference type="GO" id="GO:0008447">
    <property type="term" value="F:L-ascorbate oxidase activity"/>
    <property type="evidence" value="ECO:0007669"/>
    <property type="project" value="UniProtKB-EC"/>
</dbReference>
<dbReference type="Gene3D" id="2.60.40.420">
    <property type="entry name" value="Cupredoxins - blue copper proteins"/>
    <property type="match status" value="3"/>
</dbReference>
<proteinExistence type="predicted"/>
<dbReference type="AlphaFoldDB" id="A0A0W0VMB2"/>
<dbReference type="OrthoDB" id="9757546at2"/>
<comment type="caution">
    <text evidence="7">The sequence shown here is derived from an EMBL/GenBank/DDBJ whole genome shotgun (WGS) entry which is preliminary data.</text>
</comment>
<dbReference type="PROSITE" id="PS00080">
    <property type="entry name" value="MULTICOPPER_OXIDASE2"/>
    <property type="match status" value="1"/>
</dbReference>
<dbReference type="PATRIC" id="fig|45068.5.peg.1430"/>
<keyword evidence="2 7" id="KW-0560">Oxidoreductase</keyword>
<dbReference type="InterPro" id="IPR011707">
    <property type="entry name" value="Cu-oxidase-like_N"/>
</dbReference>
<dbReference type="InterPro" id="IPR008972">
    <property type="entry name" value="Cupredoxin"/>
</dbReference>
<dbReference type="Pfam" id="PF00394">
    <property type="entry name" value="Cu-oxidase"/>
    <property type="match status" value="1"/>
</dbReference>
<dbReference type="Proteomes" id="UP000054997">
    <property type="component" value="Unassembled WGS sequence"/>
</dbReference>
<organism evidence="7 8">
    <name type="scientific">Legionella londiniensis</name>
    <dbReference type="NCBI Taxonomy" id="45068"/>
    <lineage>
        <taxon>Bacteria</taxon>
        <taxon>Pseudomonadati</taxon>
        <taxon>Pseudomonadota</taxon>
        <taxon>Gammaproteobacteria</taxon>
        <taxon>Legionellales</taxon>
        <taxon>Legionellaceae</taxon>
        <taxon>Legionella</taxon>
    </lineage>
</organism>
<dbReference type="PANTHER" id="PTHR11709">
    <property type="entry name" value="MULTI-COPPER OXIDASE"/>
    <property type="match status" value="1"/>
</dbReference>
<evidence type="ECO:0000259" key="6">
    <source>
        <dbReference type="Pfam" id="PF07732"/>
    </source>
</evidence>
<sequence>MLGRDLHFTIIISFILFLCPSLLLAQHEHHTTSTAAASLIKSQSKIQQRAKKQRSNSKIIPATFGKEHVINLVVSYKTVNYAGKYRRAIAVNNQIPAPTLYFKEGDRVIINVYNRLDKGTSIHWHGVLVPWQMDGVENVNQKTIPPGGVFHYRFTLYQAGTYWYHAHADAQEQDGLYGAFLIDPPTKPHYHYTKDYVVVLSDWSNLGGDQVFANLKKDGDYFSPRFPLQPSLMKFIHDYRKADTTERKKLIGDYKMMQQMRMSIYDLSDVAYDAYLLNGQSKTCPWRAPVKVGDVVRLRFIGAAGSTIYRVKIPGAKMSMVHVQGNDVRPYSMDDFSIAPGETEDILVNIEKNKPYIIYAESIDTRGVAVGALVTNPNQTVDYQQITPFPEPKPVTRDMMANMNHGSMKMPTNHSSHTASFKKMKKADEMKNHMSMDHTMEMPTEPTIVGDKITSMNHSDSKTKTIGTKYQDLTAAVMTNDPNKPVDGVVKMELFGYMDRFIWMINGLPEYKAKPILIEPGKRYRIIFTNNSMMRHPMHIHGHWFILRNGHGAYDPLLHTIEVPPGATAVADIDSDASGQWFFHCHHLYHMMAGMARVFQYETIIEVARGAMKPEHEISKGKYVNRPIVRVDEQIPIDVSLISHPEGHHAGFYFASFVDIGADPFSNAQRLTYKGLYGPDYNKLELFTNDAELSEGEVDNADIDIFYWRLISQFWAVKGGVNYFYRPATSPYWQPGIGIEGIMPYFIATDLRSYYYSGSAKLDLELSRDTQLTNNFFLKLGIRSILATKTVARAAIGNGLNQMRYIVRPYYRFMPGLNLIAEFEHEEAYGTFKTILRNLGQHTSENTLTFGISVLF</sequence>
<dbReference type="InterPro" id="IPR034279">
    <property type="entry name" value="CuRO_3_CopA"/>
</dbReference>
<evidence type="ECO:0000259" key="4">
    <source>
        <dbReference type="Pfam" id="PF00394"/>
    </source>
</evidence>
<dbReference type="CDD" id="cd13896">
    <property type="entry name" value="CuRO_3_CopA"/>
    <property type="match status" value="1"/>
</dbReference>
<feature type="domain" description="Plastocyanin-like" evidence="5">
    <location>
        <begin position="489"/>
        <end position="601"/>
    </location>
</feature>
<dbReference type="GO" id="GO:0005507">
    <property type="term" value="F:copper ion binding"/>
    <property type="evidence" value="ECO:0007669"/>
    <property type="project" value="InterPro"/>
</dbReference>
<dbReference type="InterPro" id="IPR033138">
    <property type="entry name" value="Cu_oxidase_CS"/>
</dbReference>
<dbReference type="SUPFAM" id="SSF49503">
    <property type="entry name" value="Cupredoxins"/>
    <property type="match status" value="3"/>
</dbReference>
<dbReference type="InterPro" id="IPR007939">
    <property type="entry name" value="Cu-R_B_prcur"/>
</dbReference>
<evidence type="ECO:0000256" key="3">
    <source>
        <dbReference type="ARBA" id="ARBA00023008"/>
    </source>
</evidence>
<evidence type="ECO:0000256" key="2">
    <source>
        <dbReference type="ARBA" id="ARBA00023002"/>
    </source>
</evidence>
<keyword evidence="3" id="KW-0186">Copper</keyword>
<dbReference type="RefSeq" id="WP_058529316.1">
    <property type="nucleotide sequence ID" value="NZ_CAAAHZ010000003.1"/>
</dbReference>
<dbReference type="InterPro" id="IPR002355">
    <property type="entry name" value="Cu_oxidase_Cu_BS"/>
</dbReference>
<dbReference type="InterPro" id="IPR011706">
    <property type="entry name" value="Cu-oxidase_C"/>
</dbReference>
<evidence type="ECO:0000313" key="8">
    <source>
        <dbReference type="Proteomes" id="UP000054997"/>
    </source>
</evidence>